<dbReference type="InterPro" id="IPR005996">
    <property type="entry name" value="Ribosomal_uL30_bac-type"/>
</dbReference>
<organism evidence="9">
    <name type="scientific">Salpingoeca rosetta (strain ATCC 50818 / BSB-021)</name>
    <dbReference type="NCBI Taxonomy" id="946362"/>
    <lineage>
        <taxon>Eukaryota</taxon>
        <taxon>Choanoflagellata</taxon>
        <taxon>Craspedida</taxon>
        <taxon>Salpingoecidae</taxon>
        <taxon>Salpingoeca</taxon>
    </lineage>
</organism>
<dbReference type="PANTHER" id="PTHR15892">
    <property type="entry name" value="MITOCHONDRIAL RIBOSOMAL PROTEIN L30"/>
    <property type="match status" value="1"/>
</dbReference>
<dbReference type="Gene3D" id="3.30.1390.20">
    <property type="entry name" value="Ribosomal protein L30, ferredoxin-like fold domain"/>
    <property type="match status" value="1"/>
</dbReference>
<comment type="similarity">
    <text evidence="1 5">Belongs to the universal ribosomal protein uL30 family.</text>
</comment>
<dbReference type="InterPro" id="IPR016082">
    <property type="entry name" value="Ribosomal_uL30_ferredoxin-like"/>
</dbReference>
<feature type="domain" description="Large ribosomal subunit protein uL30-like ferredoxin-like fold" evidence="7">
    <location>
        <begin position="48"/>
        <end position="97"/>
    </location>
</feature>
<dbReference type="GO" id="GO:0005739">
    <property type="term" value="C:mitochondrion"/>
    <property type="evidence" value="ECO:0007669"/>
    <property type="project" value="TreeGrafter"/>
</dbReference>
<dbReference type="Pfam" id="PF00327">
    <property type="entry name" value="Ribosomal_L30"/>
    <property type="match status" value="1"/>
</dbReference>
<evidence type="ECO:0000256" key="2">
    <source>
        <dbReference type="ARBA" id="ARBA00022980"/>
    </source>
</evidence>
<evidence type="ECO:0000256" key="5">
    <source>
        <dbReference type="RuleBase" id="RU003734"/>
    </source>
</evidence>
<feature type="region of interest" description="Disordered" evidence="6">
    <location>
        <begin position="1"/>
        <end position="29"/>
    </location>
</feature>
<dbReference type="GeneID" id="16077024"/>
<dbReference type="PANTHER" id="PTHR15892:SF2">
    <property type="entry name" value="LARGE RIBOSOMAL SUBUNIT PROTEIN UL30M"/>
    <property type="match status" value="1"/>
</dbReference>
<evidence type="ECO:0000313" key="9">
    <source>
        <dbReference type="Proteomes" id="UP000007799"/>
    </source>
</evidence>
<proteinExistence type="inferred from homology"/>
<feature type="compositionally biased region" description="Low complexity" evidence="6">
    <location>
        <begin position="14"/>
        <end position="29"/>
    </location>
</feature>
<reference evidence="8" key="1">
    <citation type="submission" date="2009-08" db="EMBL/GenBank/DDBJ databases">
        <title>Annotation of Salpingoeca rosetta.</title>
        <authorList>
            <consortium name="The Broad Institute Genome Sequencing Platform"/>
            <person name="Russ C."/>
            <person name="Cuomo C."/>
            <person name="Burger G."/>
            <person name="Gray M.W."/>
            <person name="Holland P.W.H."/>
            <person name="King N."/>
            <person name="Lang F.B.F."/>
            <person name="Roger A.J."/>
            <person name="Ruiz-Trillo I."/>
            <person name="Young S.K."/>
            <person name="Zeng Q."/>
            <person name="Gargeya S."/>
            <person name="Alvarado L."/>
            <person name="Berlin A."/>
            <person name="Chapman S.B."/>
            <person name="Chen Z."/>
            <person name="Freedman E."/>
            <person name="Gellesch M."/>
            <person name="Goldberg J."/>
            <person name="Griggs A."/>
            <person name="Gujja S."/>
            <person name="Heilman E."/>
            <person name="Heiman D."/>
            <person name="Howarth C."/>
            <person name="Mehta T."/>
            <person name="Neiman D."/>
            <person name="Pearson M."/>
            <person name="Roberts A."/>
            <person name="Saif S."/>
            <person name="Shea T."/>
            <person name="Shenoy N."/>
            <person name="Sisk P."/>
            <person name="Stolte C."/>
            <person name="Sykes S."/>
            <person name="White J."/>
            <person name="Yandava C."/>
            <person name="Haas B."/>
            <person name="Nusbaum C."/>
            <person name="Birren B."/>
        </authorList>
    </citation>
    <scope>NUCLEOTIDE SEQUENCE [LARGE SCALE GENOMIC DNA]</scope>
    <source>
        <strain evidence="8">ATCC 50818</strain>
    </source>
</reference>
<dbReference type="KEGG" id="sre:PTSG_02926"/>
<dbReference type="GO" id="GO:0003735">
    <property type="term" value="F:structural constituent of ribosome"/>
    <property type="evidence" value="ECO:0007669"/>
    <property type="project" value="InterPro"/>
</dbReference>
<evidence type="ECO:0000259" key="7">
    <source>
        <dbReference type="Pfam" id="PF00327"/>
    </source>
</evidence>
<dbReference type="InterPro" id="IPR018038">
    <property type="entry name" value="Ribosomal_uL30_CS"/>
</dbReference>
<evidence type="ECO:0000256" key="1">
    <source>
        <dbReference type="ARBA" id="ARBA00007594"/>
    </source>
</evidence>
<dbReference type="SUPFAM" id="SSF55129">
    <property type="entry name" value="Ribosomal protein L30p/L7e"/>
    <property type="match status" value="1"/>
</dbReference>
<keyword evidence="2 5" id="KW-0689">Ribosomal protein</keyword>
<evidence type="ECO:0000256" key="3">
    <source>
        <dbReference type="ARBA" id="ARBA00023274"/>
    </source>
</evidence>
<accession>F2U3R2</accession>
<sequence length="136" mass="14447">MSMSRVQHVLRRMASSSTAAATAATTTTTTTATTASAAAATGAHKLHAVRLVRSPIGHPQALRDTLSLLELKRVNSVVIHKNTPVVNGMLNKVIHLVDVQPVQYRPDVKTADGKPFVTPDGVVLGASEEDFLKSLK</sequence>
<dbReference type="OrthoDB" id="9973389at2759"/>
<keyword evidence="9" id="KW-1185">Reference proteome</keyword>
<evidence type="ECO:0000256" key="6">
    <source>
        <dbReference type="SAM" id="MobiDB-lite"/>
    </source>
</evidence>
<evidence type="ECO:0000256" key="4">
    <source>
        <dbReference type="ARBA" id="ARBA00035281"/>
    </source>
</evidence>
<dbReference type="PROSITE" id="PS00634">
    <property type="entry name" value="RIBOSOMAL_L30"/>
    <property type="match status" value="1"/>
</dbReference>
<dbReference type="InterPro" id="IPR036919">
    <property type="entry name" value="Ribo_uL30_ferredoxin-like_sf"/>
</dbReference>
<dbReference type="CDD" id="cd01658">
    <property type="entry name" value="Ribosomal_L30"/>
    <property type="match status" value="1"/>
</dbReference>
<keyword evidence="3 5" id="KW-0687">Ribonucleoprotein</keyword>
<protein>
    <recommendedName>
        <fullName evidence="4">Large ribosomal subunit protein uL30m</fullName>
    </recommendedName>
</protein>
<dbReference type="eggNOG" id="KOG4799">
    <property type="taxonomic scope" value="Eukaryota"/>
</dbReference>
<dbReference type="GO" id="GO:0015934">
    <property type="term" value="C:large ribosomal subunit"/>
    <property type="evidence" value="ECO:0007669"/>
    <property type="project" value="InterPro"/>
</dbReference>
<dbReference type="InParanoid" id="F2U3R2"/>
<dbReference type="HAMAP" id="MF_01371_B">
    <property type="entry name" value="Ribosomal_uL30_B"/>
    <property type="match status" value="1"/>
</dbReference>
<dbReference type="EMBL" id="GL832960">
    <property type="protein sequence ID" value="EGD82256.1"/>
    <property type="molecule type" value="Genomic_DNA"/>
</dbReference>
<dbReference type="Proteomes" id="UP000007799">
    <property type="component" value="Unassembled WGS sequence"/>
</dbReference>
<dbReference type="STRING" id="946362.F2U3R2"/>
<dbReference type="NCBIfam" id="TIGR01308">
    <property type="entry name" value="rpmD_bact"/>
    <property type="match status" value="1"/>
</dbReference>
<gene>
    <name evidence="8" type="ORF">PTSG_02926</name>
</gene>
<dbReference type="OMA" id="NSVVIHK"/>
<dbReference type="AlphaFoldDB" id="F2U3R2"/>
<dbReference type="RefSeq" id="XP_004996439.1">
    <property type="nucleotide sequence ID" value="XM_004996382.1"/>
</dbReference>
<dbReference type="GO" id="GO:0006412">
    <property type="term" value="P:translation"/>
    <property type="evidence" value="ECO:0007669"/>
    <property type="project" value="InterPro"/>
</dbReference>
<name>F2U3R2_SALR5</name>
<evidence type="ECO:0000313" key="8">
    <source>
        <dbReference type="EMBL" id="EGD82256.1"/>
    </source>
</evidence>